<evidence type="ECO:0000256" key="5">
    <source>
        <dbReference type="ARBA" id="ARBA00022795"/>
    </source>
</evidence>
<dbReference type="InterPro" id="IPR051472">
    <property type="entry name" value="T3SS_Stator/FliH"/>
</dbReference>
<dbReference type="InterPro" id="IPR018035">
    <property type="entry name" value="Flagellar_FliH/T3SS_HrpE"/>
</dbReference>
<dbReference type="EMBL" id="AP025591">
    <property type="protein sequence ID" value="BDG06447.1"/>
    <property type="molecule type" value="Genomic_DNA"/>
</dbReference>
<evidence type="ECO:0000256" key="1">
    <source>
        <dbReference type="ARBA" id="ARBA00003041"/>
    </source>
</evidence>
<evidence type="ECO:0000256" key="2">
    <source>
        <dbReference type="ARBA" id="ARBA00006602"/>
    </source>
</evidence>
<keyword evidence="5" id="KW-1005">Bacterial flagellum biogenesis</keyword>
<evidence type="ECO:0000313" key="10">
    <source>
        <dbReference type="Proteomes" id="UP001162891"/>
    </source>
</evidence>
<evidence type="ECO:0000313" key="9">
    <source>
        <dbReference type="EMBL" id="BDG06447.1"/>
    </source>
</evidence>
<comment type="similarity">
    <text evidence="2">Belongs to the FliH family.</text>
</comment>
<keyword evidence="10" id="KW-1185">Reference proteome</keyword>
<dbReference type="PANTHER" id="PTHR34982">
    <property type="entry name" value="YOP PROTEINS TRANSLOCATION PROTEIN L"/>
    <property type="match status" value="1"/>
</dbReference>
<evidence type="ECO:0000256" key="4">
    <source>
        <dbReference type="ARBA" id="ARBA00022448"/>
    </source>
</evidence>
<protein>
    <recommendedName>
        <fullName evidence="3">Flagellar assembly protein FliH</fullName>
    </recommendedName>
</protein>
<evidence type="ECO:0000256" key="3">
    <source>
        <dbReference type="ARBA" id="ARBA00016507"/>
    </source>
</evidence>
<sequence length="201" mass="20886">MAIILKQRLPLDSARIDGAVVDAAARARAIVEAAQDEASEIRKGIAVERERARAAGETEGYETGRGRAAALLAAAAAERDRLLGTLARDVASLALDVARRILGRELATAPGAVVDVAARTLEGARERAVVTLRASPADVPRLREAEPRLSALLARAPGVALREDPSLAPGDVVVETEAGRLDGRVAAQLAALERALAEVGS</sequence>
<proteinExistence type="inferred from homology"/>
<keyword evidence="6" id="KW-0653">Protein transport</keyword>
<feature type="domain" description="Flagellar assembly protein FliH/Type III secretion system HrpE" evidence="8">
    <location>
        <begin position="67"/>
        <end position="190"/>
    </location>
</feature>
<comment type="function">
    <text evidence="1">Needed for flagellar regrowth and assembly.</text>
</comment>
<keyword evidence="7" id="KW-1006">Bacterial flagellum protein export</keyword>
<dbReference type="PANTHER" id="PTHR34982:SF1">
    <property type="entry name" value="FLAGELLAR ASSEMBLY PROTEIN FLIH"/>
    <property type="match status" value="1"/>
</dbReference>
<organism evidence="9 10">
    <name type="scientific">Anaeromyxobacter oryzae</name>
    <dbReference type="NCBI Taxonomy" id="2918170"/>
    <lineage>
        <taxon>Bacteria</taxon>
        <taxon>Pseudomonadati</taxon>
        <taxon>Myxococcota</taxon>
        <taxon>Myxococcia</taxon>
        <taxon>Myxococcales</taxon>
        <taxon>Cystobacterineae</taxon>
        <taxon>Anaeromyxobacteraceae</taxon>
        <taxon>Anaeromyxobacter</taxon>
    </lineage>
</organism>
<dbReference type="RefSeq" id="WP_248356391.1">
    <property type="nucleotide sequence ID" value="NZ_AP025591.1"/>
</dbReference>
<dbReference type="Proteomes" id="UP001162891">
    <property type="component" value="Chromosome"/>
</dbReference>
<name>A0ABN6MZR5_9BACT</name>
<evidence type="ECO:0000259" key="8">
    <source>
        <dbReference type="Pfam" id="PF02108"/>
    </source>
</evidence>
<evidence type="ECO:0000256" key="6">
    <source>
        <dbReference type="ARBA" id="ARBA00022927"/>
    </source>
</evidence>
<reference evidence="10" key="1">
    <citation type="journal article" date="2022" name="Int. J. Syst. Evol. Microbiol.">
        <title>Anaeromyxobacter oryzae sp. nov., Anaeromyxobacter diazotrophicus sp. nov. and Anaeromyxobacter paludicola sp. nov., isolated from paddy soils.</title>
        <authorList>
            <person name="Itoh H."/>
            <person name="Xu Z."/>
            <person name="Mise K."/>
            <person name="Masuda Y."/>
            <person name="Ushijima N."/>
            <person name="Hayakawa C."/>
            <person name="Shiratori Y."/>
            <person name="Senoo K."/>
        </authorList>
    </citation>
    <scope>NUCLEOTIDE SEQUENCE [LARGE SCALE GENOMIC DNA]</scope>
    <source>
        <strain evidence="10">Red232</strain>
    </source>
</reference>
<dbReference type="Pfam" id="PF02108">
    <property type="entry name" value="FliH"/>
    <property type="match status" value="1"/>
</dbReference>
<gene>
    <name evidence="9" type="ORF">AMOR_54430</name>
</gene>
<accession>A0ABN6MZR5</accession>
<keyword evidence="4" id="KW-0813">Transport</keyword>
<evidence type="ECO:0000256" key="7">
    <source>
        <dbReference type="ARBA" id="ARBA00023225"/>
    </source>
</evidence>